<reference evidence="2" key="1">
    <citation type="submission" date="2021-01" db="EMBL/GenBank/DDBJ databases">
        <authorList>
            <consortium name="Genoscope - CEA"/>
            <person name="William W."/>
        </authorList>
    </citation>
    <scope>NUCLEOTIDE SEQUENCE</scope>
</reference>
<feature type="repeat" description="WD" evidence="1">
    <location>
        <begin position="300"/>
        <end position="331"/>
    </location>
</feature>
<dbReference type="SMART" id="SM00320">
    <property type="entry name" value="WD40"/>
    <property type="match status" value="4"/>
</dbReference>
<dbReference type="Proteomes" id="UP000689195">
    <property type="component" value="Unassembled WGS sequence"/>
</dbReference>
<keyword evidence="1" id="KW-0853">WD repeat</keyword>
<name>A0A8S1YH14_9CILI</name>
<evidence type="ECO:0000313" key="3">
    <source>
        <dbReference type="Proteomes" id="UP000689195"/>
    </source>
</evidence>
<keyword evidence="3" id="KW-1185">Reference proteome</keyword>
<accession>A0A8S1YH14</accession>
<dbReference type="InterPro" id="IPR001680">
    <property type="entry name" value="WD40_rpt"/>
</dbReference>
<protein>
    <submittedName>
        <fullName evidence="2">Uncharacterized protein</fullName>
    </submittedName>
</protein>
<dbReference type="PANTHER" id="PTHR19920">
    <property type="entry name" value="WD40 PROTEIN CIAO1"/>
    <property type="match status" value="1"/>
</dbReference>
<dbReference type="EMBL" id="CAJJDO010000187">
    <property type="protein sequence ID" value="CAD8213806.1"/>
    <property type="molecule type" value="Genomic_DNA"/>
</dbReference>
<dbReference type="Pfam" id="PF00400">
    <property type="entry name" value="WD40"/>
    <property type="match status" value="2"/>
</dbReference>
<dbReference type="OrthoDB" id="6252103at2759"/>
<dbReference type="PROSITE" id="PS50082">
    <property type="entry name" value="WD_REPEATS_2"/>
    <property type="match status" value="1"/>
</dbReference>
<dbReference type="AlphaFoldDB" id="A0A8S1YH14"/>
<dbReference type="PANTHER" id="PTHR19920:SF0">
    <property type="entry name" value="CYTOSOLIC IRON-SULFUR PROTEIN ASSEMBLY PROTEIN CIAO1-RELATED"/>
    <property type="match status" value="1"/>
</dbReference>
<dbReference type="PROSITE" id="PS50294">
    <property type="entry name" value="WD_REPEATS_REGION"/>
    <property type="match status" value="1"/>
</dbReference>
<gene>
    <name evidence="2" type="ORF">PPENT_87.1.T1870003</name>
</gene>
<evidence type="ECO:0000256" key="1">
    <source>
        <dbReference type="PROSITE-ProRule" id="PRU00221"/>
    </source>
</evidence>
<evidence type="ECO:0000313" key="2">
    <source>
        <dbReference type="EMBL" id="CAD8213806.1"/>
    </source>
</evidence>
<dbReference type="GO" id="GO:0097361">
    <property type="term" value="C:cytosolic [4Fe-4S] assembly targeting complex"/>
    <property type="evidence" value="ECO:0007669"/>
    <property type="project" value="TreeGrafter"/>
</dbReference>
<dbReference type="GO" id="GO:0016226">
    <property type="term" value="P:iron-sulfur cluster assembly"/>
    <property type="evidence" value="ECO:0007669"/>
    <property type="project" value="TreeGrafter"/>
</dbReference>
<proteinExistence type="predicted"/>
<comment type="caution">
    <text evidence="2">The sequence shown here is derived from an EMBL/GenBank/DDBJ whole genome shotgun (WGS) entry which is preliminary data.</text>
</comment>
<sequence>MNCTRHIQFPITSICIAPHSCQCSRKLCIDCQYEHGVDIRYTIPTHRFQDLVIKQLQDSRIDQNSEFTEQRKNILMILSQTENMLKNTWQHLQESIKQIYDTIEMQDKSYLKIVNKDFNPTDFSNTDLEKLVQIVQGKILNEWKAQKDFQLQQLLKVKDWLEKEIKTFNEKLMKDMDENLSFNFKVKQQQNEQKSQSQLNFKPFSYEIIQTNSIKQQESCNAVAINKDCSIVAAGCNKLIKIYDFKQGMLILNQVLNEHKNDVVILNFMKQSNQLISGDNGSILIWTHNNNNSWICSQTIKGHNYWIRCIILNHNEDLLISSSDDRTIKFWVKKNEWIYQQQIKDHSSCVNQLSLNEQQNQVISCGDDRLILVIEQSQPNNNWIVKQKIQVDCYGYRLCFTNDNLFTFQPKKGNMMYVYEMNSVSQKFIKSKDITINQGNEGCLLFPQQFNKQKQLLVNKHDKYVNLIRFTENSQLKVEQSIQFGTSSLVVQLSDDGEYLITWDQKSNEIQIRRFKQE</sequence>
<organism evidence="2 3">
    <name type="scientific">Paramecium pentaurelia</name>
    <dbReference type="NCBI Taxonomy" id="43138"/>
    <lineage>
        <taxon>Eukaryota</taxon>
        <taxon>Sar</taxon>
        <taxon>Alveolata</taxon>
        <taxon>Ciliophora</taxon>
        <taxon>Intramacronucleata</taxon>
        <taxon>Oligohymenophorea</taxon>
        <taxon>Peniculida</taxon>
        <taxon>Parameciidae</taxon>
        <taxon>Paramecium</taxon>
    </lineage>
</organism>